<dbReference type="Proteomes" id="UP000184267">
    <property type="component" value="Unassembled WGS sequence"/>
</dbReference>
<reference evidence="2 3" key="1">
    <citation type="submission" date="2016-10" db="EMBL/GenBank/DDBJ databases">
        <title>Genome sequence of the basidiomycete white-rot fungus Trametes pubescens.</title>
        <authorList>
            <person name="Makela M.R."/>
            <person name="Granchi Z."/>
            <person name="Peng M."/>
            <person name="De Vries R.P."/>
            <person name="Grigoriev I."/>
            <person name="Riley R."/>
            <person name="Hilden K."/>
        </authorList>
    </citation>
    <scope>NUCLEOTIDE SEQUENCE [LARGE SCALE GENOMIC DNA]</scope>
    <source>
        <strain evidence="2 3">FBCC735</strain>
    </source>
</reference>
<comment type="caution">
    <text evidence="2">The sequence shown here is derived from an EMBL/GenBank/DDBJ whole genome shotgun (WGS) entry which is preliminary data.</text>
</comment>
<proteinExistence type="predicted"/>
<evidence type="ECO:0000313" key="3">
    <source>
        <dbReference type="Proteomes" id="UP000184267"/>
    </source>
</evidence>
<protein>
    <submittedName>
        <fullName evidence="2">Uncharacterized protein</fullName>
    </submittedName>
</protein>
<evidence type="ECO:0000313" key="2">
    <source>
        <dbReference type="EMBL" id="OJT04197.1"/>
    </source>
</evidence>
<name>A0A1M2V9I4_TRAPU</name>
<dbReference type="AlphaFoldDB" id="A0A1M2V9I4"/>
<keyword evidence="3" id="KW-1185">Reference proteome</keyword>
<accession>A0A1M2V9I4</accession>
<evidence type="ECO:0000256" key="1">
    <source>
        <dbReference type="SAM" id="MobiDB-lite"/>
    </source>
</evidence>
<dbReference type="EMBL" id="MNAD01001557">
    <property type="protein sequence ID" value="OJT04197.1"/>
    <property type="molecule type" value="Genomic_DNA"/>
</dbReference>
<sequence length="81" mass="8595">MDGESSVGATAPRTNRNASILPIPREASGNDHVQRARGSVQHVGVSRLVHHASNSVASTNARMLPYAGSSLARVFRHDPLP</sequence>
<organism evidence="2 3">
    <name type="scientific">Trametes pubescens</name>
    <name type="common">White-rot fungus</name>
    <dbReference type="NCBI Taxonomy" id="154538"/>
    <lineage>
        <taxon>Eukaryota</taxon>
        <taxon>Fungi</taxon>
        <taxon>Dikarya</taxon>
        <taxon>Basidiomycota</taxon>
        <taxon>Agaricomycotina</taxon>
        <taxon>Agaricomycetes</taxon>
        <taxon>Polyporales</taxon>
        <taxon>Polyporaceae</taxon>
        <taxon>Trametes</taxon>
    </lineage>
</organism>
<feature type="region of interest" description="Disordered" evidence="1">
    <location>
        <begin position="1"/>
        <end position="35"/>
    </location>
</feature>
<gene>
    <name evidence="2" type="ORF">TRAPUB_5149</name>
</gene>